<keyword evidence="3" id="KW-0472">Membrane</keyword>
<evidence type="ECO:0000256" key="2">
    <source>
        <dbReference type="SAM" id="MobiDB-lite"/>
    </source>
</evidence>
<comment type="caution">
    <text evidence="5">The sequence shown here is derived from an EMBL/GenBank/DDBJ whole genome shotgun (WGS) entry which is preliminary data.</text>
</comment>
<accession>A0ABP7J350</accession>
<dbReference type="InterPro" id="IPR050923">
    <property type="entry name" value="Cell_Proc_Reg/RNA_Proc"/>
</dbReference>
<dbReference type="Gene3D" id="2.60.200.20">
    <property type="match status" value="2"/>
</dbReference>
<sequence>MSTLRVEAGGRSYTFEEPRVVTIGRAPENDIVLPGAAASRRHAEIRSEGNGWSVVDVGSSSGTFVNGTRVSEVRVSGPTSVRFGSVDGDEMTLAVEGAAQQPPFPAPAPPAAGAPINLEQTVLPGRGPAPGAPGPYGAVVAGPGILVRIGNESKRFAAGTTVRIGRDPAGEVVLDDPSVSRLHATLEMRGRDWWYVDRSTAGTFDEEDRVTQRKLGDEPTILMLGHPTAGAEIELVPIVAAGEAQRALASKKRKRTALILTSIAAAFVLVLGGLGLVWWLSGDDEKSSATDAGSPDHNGLSAAALDRAKQATVLIIALDANGEVLGKGSGSIISPDGKILTVAHVGDPHAPGALFPDSDPAPAAFQIALTSSEDDKPADPEYTAQAVASDGPLDLTIMQITGDADGNPIDPADLKLPAPLPIGDSDAVRTGDNVTALGFPGVAHVATTEGFTQNALTVTRGVVSTFLGDEPIDDERAWIDSDVRIGSGNSGGPSINDDGEIIGLNDNVVTEGTVGKTGAGGSFTGGSARIRPVNFAQGILDAADSGSTYTSPFLDSMEEMPTDVPASATVTSAGWSPDGKGNCQGSSSLDDPQAAPKNQVPAGSTIYAEYAVTGVEDGTPLSVTFLAVDGRTELGSLEDRWSFGTDDTCITVPFTLAKKLPGVIAELTIGSLTTDDPLVFQ</sequence>
<dbReference type="SUPFAM" id="SSF49879">
    <property type="entry name" value="SMAD/FHA domain"/>
    <property type="match status" value="2"/>
</dbReference>
<keyword evidence="3" id="KW-0812">Transmembrane</keyword>
<feature type="region of interest" description="Disordered" evidence="2">
    <location>
        <begin position="566"/>
        <end position="599"/>
    </location>
</feature>
<dbReference type="Pfam" id="PF00498">
    <property type="entry name" value="FHA"/>
    <property type="match status" value="2"/>
</dbReference>
<dbReference type="Pfam" id="PF13365">
    <property type="entry name" value="Trypsin_2"/>
    <property type="match status" value="1"/>
</dbReference>
<dbReference type="Proteomes" id="UP001501821">
    <property type="component" value="Unassembled WGS sequence"/>
</dbReference>
<proteinExistence type="predicted"/>
<dbReference type="PRINTS" id="PR00834">
    <property type="entry name" value="PROTEASES2C"/>
</dbReference>
<evidence type="ECO:0000313" key="5">
    <source>
        <dbReference type="EMBL" id="GAA3833177.1"/>
    </source>
</evidence>
<evidence type="ECO:0000313" key="6">
    <source>
        <dbReference type="Proteomes" id="UP001501821"/>
    </source>
</evidence>
<dbReference type="CDD" id="cd00060">
    <property type="entry name" value="FHA"/>
    <property type="match status" value="1"/>
</dbReference>
<keyword evidence="3" id="KW-1133">Transmembrane helix</keyword>
<dbReference type="Gene3D" id="2.40.10.120">
    <property type="match status" value="1"/>
</dbReference>
<feature type="domain" description="FHA" evidence="4">
    <location>
        <begin position="162"/>
        <end position="210"/>
    </location>
</feature>
<dbReference type="EMBL" id="BAABAH010000018">
    <property type="protein sequence ID" value="GAA3833177.1"/>
    <property type="molecule type" value="Genomic_DNA"/>
</dbReference>
<dbReference type="InterPro" id="IPR001940">
    <property type="entry name" value="Peptidase_S1C"/>
</dbReference>
<dbReference type="PANTHER" id="PTHR23308">
    <property type="entry name" value="NUCLEAR INHIBITOR OF PROTEIN PHOSPHATASE-1"/>
    <property type="match status" value="1"/>
</dbReference>
<dbReference type="InterPro" id="IPR009003">
    <property type="entry name" value="Peptidase_S1_PA"/>
</dbReference>
<evidence type="ECO:0000256" key="3">
    <source>
        <dbReference type="SAM" id="Phobius"/>
    </source>
</evidence>
<organism evidence="5 6">
    <name type="scientific">Nocardioides panacisoli</name>
    <dbReference type="NCBI Taxonomy" id="627624"/>
    <lineage>
        <taxon>Bacteria</taxon>
        <taxon>Bacillati</taxon>
        <taxon>Actinomycetota</taxon>
        <taxon>Actinomycetes</taxon>
        <taxon>Propionibacteriales</taxon>
        <taxon>Nocardioidaceae</taxon>
        <taxon>Nocardioides</taxon>
    </lineage>
</organism>
<protein>
    <recommendedName>
        <fullName evidence="4">FHA domain-containing protein</fullName>
    </recommendedName>
</protein>
<keyword evidence="1" id="KW-0597">Phosphoprotein</keyword>
<dbReference type="RefSeq" id="WP_344778417.1">
    <property type="nucleotide sequence ID" value="NZ_BAABAH010000018.1"/>
</dbReference>
<dbReference type="InterPro" id="IPR000253">
    <property type="entry name" value="FHA_dom"/>
</dbReference>
<dbReference type="SMART" id="SM00240">
    <property type="entry name" value="FHA"/>
    <property type="match status" value="2"/>
</dbReference>
<feature type="domain" description="FHA" evidence="4">
    <location>
        <begin position="21"/>
        <end position="70"/>
    </location>
</feature>
<reference evidence="6" key="1">
    <citation type="journal article" date="2019" name="Int. J. Syst. Evol. Microbiol.">
        <title>The Global Catalogue of Microorganisms (GCM) 10K type strain sequencing project: providing services to taxonomists for standard genome sequencing and annotation.</title>
        <authorList>
            <consortium name="The Broad Institute Genomics Platform"/>
            <consortium name="The Broad Institute Genome Sequencing Center for Infectious Disease"/>
            <person name="Wu L."/>
            <person name="Ma J."/>
        </authorList>
    </citation>
    <scope>NUCLEOTIDE SEQUENCE [LARGE SCALE GENOMIC DNA]</scope>
    <source>
        <strain evidence="6">JCM 16953</strain>
    </source>
</reference>
<dbReference type="InterPro" id="IPR008984">
    <property type="entry name" value="SMAD_FHA_dom_sf"/>
</dbReference>
<dbReference type="PROSITE" id="PS50006">
    <property type="entry name" value="FHA_DOMAIN"/>
    <property type="match status" value="2"/>
</dbReference>
<feature type="transmembrane region" description="Helical" evidence="3">
    <location>
        <begin position="256"/>
        <end position="280"/>
    </location>
</feature>
<evidence type="ECO:0000259" key="4">
    <source>
        <dbReference type="PROSITE" id="PS50006"/>
    </source>
</evidence>
<evidence type="ECO:0000256" key="1">
    <source>
        <dbReference type="ARBA" id="ARBA00022553"/>
    </source>
</evidence>
<gene>
    <name evidence="5" type="ORF">GCM10022242_37760</name>
</gene>
<dbReference type="SUPFAM" id="SSF50494">
    <property type="entry name" value="Trypsin-like serine proteases"/>
    <property type="match status" value="1"/>
</dbReference>
<name>A0ABP7J350_9ACTN</name>
<keyword evidence="6" id="KW-1185">Reference proteome</keyword>